<dbReference type="NCBIfam" id="NF009566">
    <property type="entry name" value="PRK13020.1"/>
    <property type="match status" value="1"/>
</dbReference>
<dbReference type="EC" id="2.5.1.9" evidence="4 9"/>
<accession>A0A4R6N9L3</accession>
<dbReference type="GO" id="GO:0004746">
    <property type="term" value="F:riboflavin synthase activity"/>
    <property type="evidence" value="ECO:0007669"/>
    <property type="project" value="UniProtKB-UniRule"/>
</dbReference>
<dbReference type="InterPro" id="IPR017938">
    <property type="entry name" value="Riboflavin_synthase-like_b-brl"/>
</dbReference>
<name>A0A4R6N9L3_9BURK</name>
<gene>
    <name evidence="12" type="ORF">DFR39_102323</name>
</gene>
<comment type="pathway">
    <text evidence="3">Cofactor biosynthesis; riboflavin biosynthesis; riboflavin from 2-hydroxy-3-oxobutyl phosphate and 5-amino-6-(D-ribitylamino)uracil: step 2/2.</text>
</comment>
<dbReference type="SUPFAM" id="SSF63380">
    <property type="entry name" value="Riboflavin synthase domain-like"/>
    <property type="match status" value="2"/>
</dbReference>
<feature type="domain" description="Lumazine-binding" evidence="11">
    <location>
        <begin position="99"/>
        <end position="200"/>
    </location>
</feature>
<evidence type="ECO:0000256" key="5">
    <source>
        <dbReference type="ARBA" id="ARBA00013950"/>
    </source>
</evidence>
<evidence type="ECO:0000313" key="13">
    <source>
        <dbReference type="Proteomes" id="UP000295357"/>
    </source>
</evidence>
<dbReference type="Pfam" id="PF00677">
    <property type="entry name" value="Lum_binding"/>
    <property type="match status" value="2"/>
</dbReference>
<dbReference type="PANTHER" id="PTHR21098">
    <property type="entry name" value="RIBOFLAVIN SYNTHASE ALPHA CHAIN"/>
    <property type="match status" value="1"/>
</dbReference>
<dbReference type="RefSeq" id="WP_133602701.1">
    <property type="nucleotide sequence ID" value="NZ_JAUFPJ010000002.1"/>
</dbReference>
<dbReference type="GO" id="GO:0009231">
    <property type="term" value="P:riboflavin biosynthetic process"/>
    <property type="evidence" value="ECO:0007669"/>
    <property type="project" value="UniProtKB-KW"/>
</dbReference>
<dbReference type="InterPro" id="IPR023366">
    <property type="entry name" value="ATP_synth_asu-like_sf"/>
</dbReference>
<dbReference type="Proteomes" id="UP000295357">
    <property type="component" value="Unassembled WGS sequence"/>
</dbReference>
<evidence type="ECO:0000259" key="11">
    <source>
        <dbReference type="PROSITE" id="PS51177"/>
    </source>
</evidence>
<comment type="function">
    <text evidence="2">Catalyzes the dismutation of two molecules of 6,7-dimethyl-8-ribityllumazine, resulting in the formation of riboflavin and 5-amino-6-(D-ribitylamino)uracil.</text>
</comment>
<dbReference type="EMBL" id="SNXE01000002">
    <property type="protein sequence ID" value="TDP11937.1"/>
    <property type="molecule type" value="Genomic_DNA"/>
</dbReference>
<dbReference type="PIRSF" id="PIRSF000498">
    <property type="entry name" value="Riboflavin_syn_A"/>
    <property type="match status" value="1"/>
</dbReference>
<evidence type="ECO:0000256" key="7">
    <source>
        <dbReference type="ARBA" id="ARBA00022679"/>
    </source>
</evidence>
<dbReference type="InterPro" id="IPR026017">
    <property type="entry name" value="Lumazine-bd_dom"/>
</dbReference>
<dbReference type="AlphaFoldDB" id="A0A4R6N9L3"/>
<keyword evidence="6" id="KW-0686">Riboflavin biosynthesis</keyword>
<dbReference type="NCBIfam" id="TIGR00187">
    <property type="entry name" value="ribE"/>
    <property type="match status" value="1"/>
</dbReference>
<protein>
    <recommendedName>
        <fullName evidence="5 9">Riboflavin synthase</fullName>
        <ecNumber evidence="4 9">2.5.1.9</ecNumber>
    </recommendedName>
</protein>
<evidence type="ECO:0000256" key="4">
    <source>
        <dbReference type="ARBA" id="ARBA00012827"/>
    </source>
</evidence>
<dbReference type="CDD" id="cd00402">
    <property type="entry name" value="Riboflavin_synthase_like"/>
    <property type="match status" value="1"/>
</dbReference>
<feature type="domain" description="Lumazine-binding" evidence="11">
    <location>
        <begin position="1"/>
        <end position="98"/>
    </location>
</feature>
<dbReference type="OrthoDB" id="9788537at2"/>
<dbReference type="FunFam" id="2.40.30.20:FF:000003">
    <property type="entry name" value="Riboflavin synthase, alpha subunit"/>
    <property type="match status" value="1"/>
</dbReference>
<dbReference type="PROSITE" id="PS51177">
    <property type="entry name" value="LUMAZINE_BIND"/>
    <property type="match status" value="2"/>
</dbReference>
<evidence type="ECO:0000256" key="10">
    <source>
        <dbReference type="PROSITE-ProRule" id="PRU00524"/>
    </source>
</evidence>
<keyword evidence="7" id="KW-0808">Transferase</keyword>
<evidence type="ECO:0000256" key="3">
    <source>
        <dbReference type="ARBA" id="ARBA00004887"/>
    </source>
</evidence>
<dbReference type="Gene3D" id="2.40.30.20">
    <property type="match status" value="2"/>
</dbReference>
<organism evidence="12 13">
    <name type="scientific">Roseateles asaccharophilus</name>
    <dbReference type="NCBI Taxonomy" id="582607"/>
    <lineage>
        <taxon>Bacteria</taxon>
        <taxon>Pseudomonadati</taxon>
        <taxon>Pseudomonadota</taxon>
        <taxon>Betaproteobacteria</taxon>
        <taxon>Burkholderiales</taxon>
        <taxon>Sphaerotilaceae</taxon>
        <taxon>Roseateles</taxon>
    </lineage>
</organism>
<comment type="catalytic activity">
    <reaction evidence="1">
        <text>2 6,7-dimethyl-8-(1-D-ribityl)lumazine + H(+) = 5-amino-6-(D-ribitylamino)uracil + riboflavin</text>
        <dbReference type="Rhea" id="RHEA:20772"/>
        <dbReference type="ChEBI" id="CHEBI:15378"/>
        <dbReference type="ChEBI" id="CHEBI:15934"/>
        <dbReference type="ChEBI" id="CHEBI:57986"/>
        <dbReference type="ChEBI" id="CHEBI:58201"/>
        <dbReference type="EC" id="2.5.1.9"/>
    </reaction>
</comment>
<feature type="repeat" description="Lumazine-binding" evidence="10">
    <location>
        <begin position="99"/>
        <end position="200"/>
    </location>
</feature>
<evidence type="ECO:0000256" key="1">
    <source>
        <dbReference type="ARBA" id="ARBA00000968"/>
    </source>
</evidence>
<keyword evidence="13" id="KW-1185">Reference proteome</keyword>
<reference evidence="12 13" key="1">
    <citation type="submission" date="2019-03" db="EMBL/GenBank/DDBJ databases">
        <title>Genomic Encyclopedia of Type Strains, Phase IV (KMG-IV): sequencing the most valuable type-strain genomes for metagenomic binning, comparative biology and taxonomic classification.</title>
        <authorList>
            <person name="Goeker M."/>
        </authorList>
    </citation>
    <scope>NUCLEOTIDE SEQUENCE [LARGE SCALE GENOMIC DNA]</scope>
    <source>
        <strain evidence="12 13">DSM 25082</strain>
    </source>
</reference>
<evidence type="ECO:0000256" key="2">
    <source>
        <dbReference type="ARBA" id="ARBA00002803"/>
    </source>
</evidence>
<evidence type="ECO:0000313" key="12">
    <source>
        <dbReference type="EMBL" id="TDP11937.1"/>
    </source>
</evidence>
<dbReference type="InterPro" id="IPR001783">
    <property type="entry name" value="Lumazine-bd"/>
</dbReference>
<feature type="repeat" description="Lumazine-binding" evidence="10">
    <location>
        <begin position="1"/>
        <end position="98"/>
    </location>
</feature>
<keyword evidence="8" id="KW-0677">Repeat</keyword>
<sequence length="239" mass="25374">MFTGIVQGLAQVAAITEKPGLTSFTLAFPEGFCEGLEIGASVACDGVCLTVTALKGPNAADFDVMQQSLKLTTLAGLKQGSALNVERAAKEGAEIGGHPLSGHVDFMATLESVRKPENNHVMRIRVPAPWMRYIFAKGYIAINGASLTVAEAGREPGGAGWFEVWLIPETLRMTTFGDKQPGDALNIEIERSTQVFVDTVRDAIDERLGPLLPALEKLLAASGQSLDALAEPVKLPGRS</sequence>
<evidence type="ECO:0000256" key="9">
    <source>
        <dbReference type="NCBIfam" id="TIGR00187"/>
    </source>
</evidence>
<comment type="caution">
    <text evidence="12">The sequence shown here is derived from an EMBL/GenBank/DDBJ whole genome shotgun (WGS) entry which is preliminary data.</text>
</comment>
<dbReference type="PANTHER" id="PTHR21098:SF0">
    <property type="entry name" value="RIBOFLAVIN SYNTHASE"/>
    <property type="match status" value="1"/>
</dbReference>
<evidence type="ECO:0000256" key="6">
    <source>
        <dbReference type="ARBA" id="ARBA00022619"/>
    </source>
</evidence>
<proteinExistence type="predicted"/>
<evidence type="ECO:0000256" key="8">
    <source>
        <dbReference type="ARBA" id="ARBA00022737"/>
    </source>
</evidence>
<dbReference type="NCBIfam" id="NF006767">
    <property type="entry name" value="PRK09289.1"/>
    <property type="match status" value="1"/>
</dbReference>